<sequence length="288" mass="32300">MLTQLLSLIRIQFVASPEDTAGGSRGRGQGRRNITQNRSPSQPFPPWMQQYQQWWSPQPWNVPPVPYPTMPTQRGPPTRGNKAGILGPSPSQFYIASEASSTPTNIEQAMHTMTLNLDQNWYLDTRATNHMSHSTGNLSHYLKNSLQNFIVVGNGYQIPIQGTGYTTLPPPHPPLHLNKIRVAPKLIKSLLSVRRLTTDKNISIEFDPFGFLVKDYQTRIPILRCGSTGDLYPLTTTSAKVTSPSVFAALSQDIWHHRLGHPGSSLLNVKLMRNKEFECYTFSGAEYD</sequence>
<dbReference type="Proteomes" id="UP000326396">
    <property type="component" value="Linkage Group LG4"/>
</dbReference>
<dbReference type="EMBL" id="SZYD01000014">
    <property type="protein sequence ID" value="KAD4179985.1"/>
    <property type="molecule type" value="Genomic_DNA"/>
</dbReference>
<protein>
    <recommendedName>
        <fullName evidence="3">Retrovirus-related Pol polyprotein from transposon TNT 1-94-like beta-barrel domain-containing protein</fullName>
    </recommendedName>
</protein>
<name>A0A5N6N2P2_9ASTR</name>
<gene>
    <name evidence="4" type="ORF">E3N88_28576</name>
</gene>
<feature type="domain" description="Retrovirus-related Pol polyprotein from transposon TNT 1-94-like beta-barrel" evidence="3">
    <location>
        <begin position="121"/>
        <end position="198"/>
    </location>
</feature>
<keyword evidence="5" id="KW-1185">Reference proteome</keyword>
<dbReference type="Pfam" id="PF22936">
    <property type="entry name" value="Pol_BBD"/>
    <property type="match status" value="1"/>
</dbReference>
<feature type="region of interest" description="Disordered" evidence="1">
    <location>
        <begin position="18"/>
        <end position="47"/>
    </location>
</feature>
<evidence type="ECO:0000313" key="5">
    <source>
        <dbReference type="Proteomes" id="UP000326396"/>
    </source>
</evidence>
<proteinExistence type="predicted"/>
<dbReference type="InterPro" id="IPR054722">
    <property type="entry name" value="PolX-like_BBD"/>
</dbReference>
<feature type="chain" id="PRO_5024279685" description="Retrovirus-related Pol polyprotein from transposon TNT 1-94-like beta-barrel domain-containing protein" evidence="2">
    <location>
        <begin position="17"/>
        <end position="288"/>
    </location>
</feature>
<comment type="caution">
    <text evidence="4">The sequence shown here is derived from an EMBL/GenBank/DDBJ whole genome shotgun (WGS) entry which is preliminary data.</text>
</comment>
<keyword evidence="2" id="KW-0732">Signal</keyword>
<feature type="signal peptide" evidence="2">
    <location>
        <begin position="1"/>
        <end position="16"/>
    </location>
</feature>
<evidence type="ECO:0000313" key="4">
    <source>
        <dbReference type="EMBL" id="KAD4179985.1"/>
    </source>
</evidence>
<dbReference type="OrthoDB" id="1937754at2759"/>
<evidence type="ECO:0000259" key="3">
    <source>
        <dbReference type="Pfam" id="PF22936"/>
    </source>
</evidence>
<organism evidence="4 5">
    <name type="scientific">Mikania micrantha</name>
    <name type="common">bitter vine</name>
    <dbReference type="NCBI Taxonomy" id="192012"/>
    <lineage>
        <taxon>Eukaryota</taxon>
        <taxon>Viridiplantae</taxon>
        <taxon>Streptophyta</taxon>
        <taxon>Embryophyta</taxon>
        <taxon>Tracheophyta</taxon>
        <taxon>Spermatophyta</taxon>
        <taxon>Magnoliopsida</taxon>
        <taxon>eudicotyledons</taxon>
        <taxon>Gunneridae</taxon>
        <taxon>Pentapetalae</taxon>
        <taxon>asterids</taxon>
        <taxon>campanulids</taxon>
        <taxon>Asterales</taxon>
        <taxon>Asteraceae</taxon>
        <taxon>Asteroideae</taxon>
        <taxon>Heliantheae alliance</taxon>
        <taxon>Eupatorieae</taxon>
        <taxon>Mikania</taxon>
    </lineage>
</organism>
<accession>A0A5N6N2P2</accession>
<evidence type="ECO:0000256" key="2">
    <source>
        <dbReference type="SAM" id="SignalP"/>
    </source>
</evidence>
<dbReference type="AlphaFoldDB" id="A0A5N6N2P2"/>
<evidence type="ECO:0000256" key="1">
    <source>
        <dbReference type="SAM" id="MobiDB-lite"/>
    </source>
</evidence>
<reference evidence="4 5" key="1">
    <citation type="submission" date="2019-05" db="EMBL/GenBank/DDBJ databases">
        <title>Mikania micrantha, genome provides insights into the molecular mechanism of rapid growth.</title>
        <authorList>
            <person name="Liu B."/>
        </authorList>
    </citation>
    <scope>NUCLEOTIDE SEQUENCE [LARGE SCALE GENOMIC DNA]</scope>
    <source>
        <strain evidence="4">NLD-2019</strain>
        <tissue evidence="4">Leaf</tissue>
    </source>
</reference>